<reference evidence="1" key="1">
    <citation type="submission" date="2020-09" db="EMBL/GenBank/DDBJ databases">
        <title>Iningainema tapete sp. nov. (Scytonemataceae, Cyanobacteria) from greenhouses in central Florida (USA) produces two types of nodularin with biosynthetic potential for microcystin-LR and anabaenopeptins.</title>
        <authorList>
            <person name="Berthold D.E."/>
            <person name="Lefler F.W."/>
            <person name="Huang I.-S."/>
            <person name="Abdulla H."/>
            <person name="Zimba P.V."/>
            <person name="Laughinghouse H.D. IV."/>
        </authorList>
    </citation>
    <scope>NUCLEOTIDE SEQUENCE</scope>
    <source>
        <strain evidence="1">BLCCT55</strain>
    </source>
</reference>
<proteinExistence type="predicted"/>
<accession>A0A8J7CEM8</accession>
<evidence type="ECO:0000313" key="2">
    <source>
        <dbReference type="Proteomes" id="UP000629098"/>
    </source>
</evidence>
<gene>
    <name evidence="1" type="ORF">ICL16_16965</name>
</gene>
<sequence>MLDNKIVIIAAIQIRKEIENEWLLASSNNASGSITKALARATRCFP</sequence>
<dbReference type="Proteomes" id="UP000629098">
    <property type="component" value="Unassembled WGS sequence"/>
</dbReference>
<dbReference type="RefSeq" id="WP_190829838.1">
    <property type="nucleotide sequence ID" value="NZ_CAWPPI010000058.1"/>
</dbReference>
<protein>
    <submittedName>
        <fullName evidence="1">Uncharacterized protein</fullName>
    </submittedName>
</protein>
<organism evidence="1 2">
    <name type="scientific">Iningainema tapete BLCC-T55</name>
    <dbReference type="NCBI Taxonomy" id="2748662"/>
    <lineage>
        <taxon>Bacteria</taxon>
        <taxon>Bacillati</taxon>
        <taxon>Cyanobacteriota</taxon>
        <taxon>Cyanophyceae</taxon>
        <taxon>Nostocales</taxon>
        <taxon>Scytonemataceae</taxon>
        <taxon>Iningainema tapete</taxon>
    </lineage>
</organism>
<dbReference type="AlphaFoldDB" id="A0A8J7CEM8"/>
<evidence type="ECO:0000313" key="1">
    <source>
        <dbReference type="EMBL" id="MBD2773715.1"/>
    </source>
</evidence>
<dbReference type="EMBL" id="JACXAE010000058">
    <property type="protein sequence ID" value="MBD2773715.1"/>
    <property type="molecule type" value="Genomic_DNA"/>
</dbReference>
<name>A0A8J7CEM8_9CYAN</name>
<keyword evidence="2" id="KW-1185">Reference proteome</keyword>
<comment type="caution">
    <text evidence="1">The sequence shown here is derived from an EMBL/GenBank/DDBJ whole genome shotgun (WGS) entry which is preliminary data.</text>
</comment>